<dbReference type="Proteomes" id="UP000215374">
    <property type="component" value="Chromosome 1"/>
</dbReference>
<dbReference type="RefSeq" id="WP_197697021.1">
    <property type="nucleotide sequence ID" value="NZ_CP009211.1"/>
</dbReference>
<accession>A0A239ZJP4</accession>
<dbReference type="AlphaFoldDB" id="A0A239ZJP4"/>
<organism evidence="1 2">
    <name type="scientific">Corynebacterium imitans</name>
    <dbReference type="NCBI Taxonomy" id="156978"/>
    <lineage>
        <taxon>Bacteria</taxon>
        <taxon>Bacillati</taxon>
        <taxon>Actinomycetota</taxon>
        <taxon>Actinomycetes</taxon>
        <taxon>Mycobacteriales</taxon>
        <taxon>Corynebacteriaceae</taxon>
        <taxon>Corynebacterium</taxon>
    </lineage>
</organism>
<evidence type="ECO:0008006" key="3">
    <source>
        <dbReference type="Google" id="ProtNLM"/>
    </source>
</evidence>
<reference evidence="1 2" key="1">
    <citation type="submission" date="2017-06" db="EMBL/GenBank/DDBJ databases">
        <authorList>
            <consortium name="Pathogen Informatics"/>
        </authorList>
    </citation>
    <scope>NUCLEOTIDE SEQUENCE [LARGE SCALE GENOMIC DNA]</scope>
    <source>
        <strain evidence="1 2">NCTC13015</strain>
    </source>
</reference>
<sequence length="125" mass="12826">MNPQIQIAVENALAAQPWWARRKDTITAVAGTIMQLANVAVAYTADGPEWASVAVALLIGLCQIVVHAGTPGAITPSMAARLEDEAPAPDDEGGLADGAQANELAGIAMANPDDPGVYEGAHRAE</sequence>
<dbReference type="EMBL" id="LT906467">
    <property type="protein sequence ID" value="SNV70894.1"/>
    <property type="molecule type" value="Genomic_DNA"/>
</dbReference>
<name>A0A239ZJP4_9CORY</name>
<evidence type="ECO:0000313" key="1">
    <source>
        <dbReference type="EMBL" id="SNV70894.1"/>
    </source>
</evidence>
<gene>
    <name evidence="1" type="ORF">SAMEA4535761_01221</name>
</gene>
<evidence type="ECO:0000313" key="2">
    <source>
        <dbReference type="Proteomes" id="UP000215374"/>
    </source>
</evidence>
<proteinExistence type="predicted"/>
<protein>
    <recommendedName>
        <fullName evidence="3">Holin</fullName>
    </recommendedName>
</protein>